<dbReference type="AlphaFoldDB" id="A0A8S1A3U7"/>
<sequence>MRRASARYAFTLHLVFDVGQCRLILNIKGACLNVLSQEDNRGGRRRCLTKTYNVDELAEFKFDADSQHICGVDDGPNKFVVVGEEVIVEPFRVGIAGGGGAEQAAGRQPPHERGHQLTGLAIVT</sequence>
<dbReference type="OrthoDB" id="1850764at2759"/>
<accession>A0A8S1A3U7</accession>
<organism evidence="2 3">
    <name type="scientific">Arctia plantaginis</name>
    <name type="common">Wood tiger moth</name>
    <name type="synonym">Phalaena plantaginis</name>
    <dbReference type="NCBI Taxonomy" id="874455"/>
    <lineage>
        <taxon>Eukaryota</taxon>
        <taxon>Metazoa</taxon>
        <taxon>Ecdysozoa</taxon>
        <taxon>Arthropoda</taxon>
        <taxon>Hexapoda</taxon>
        <taxon>Insecta</taxon>
        <taxon>Pterygota</taxon>
        <taxon>Neoptera</taxon>
        <taxon>Endopterygota</taxon>
        <taxon>Lepidoptera</taxon>
        <taxon>Glossata</taxon>
        <taxon>Ditrysia</taxon>
        <taxon>Noctuoidea</taxon>
        <taxon>Erebidae</taxon>
        <taxon>Arctiinae</taxon>
        <taxon>Arctia</taxon>
    </lineage>
</organism>
<dbReference type="EMBL" id="CADEBD010000308">
    <property type="protein sequence ID" value="CAB3239328.1"/>
    <property type="molecule type" value="Genomic_DNA"/>
</dbReference>
<dbReference type="Proteomes" id="UP000494256">
    <property type="component" value="Unassembled WGS sequence"/>
</dbReference>
<name>A0A8S1A3U7_ARCPL</name>
<feature type="region of interest" description="Disordered" evidence="1">
    <location>
        <begin position="99"/>
        <end position="118"/>
    </location>
</feature>
<comment type="caution">
    <text evidence="2">The sequence shown here is derived from an EMBL/GenBank/DDBJ whole genome shotgun (WGS) entry which is preliminary data.</text>
</comment>
<reference evidence="2 3" key="1">
    <citation type="submission" date="2020-04" db="EMBL/GenBank/DDBJ databases">
        <authorList>
            <person name="Wallbank WR R."/>
            <person name="Pardo Diaz C."/>
            <person name="Kozak K."/>
            <person name="Martin S."/>
            <person name="Jiggins C."/>
            <person name="Moest M."/>
            <person name="Warren A I."/>
            <person name="Byers J.R.P. K."/>
            <person name="Montejo-Kovacevich G."/>
            <person name="Yen C E."/>
        </authorList>
    </citation>
    <scope>NUCLEOTIDE SEQUENCE [LARGE SCALE GENOMIC DNA]</scope>
</reference>
<evidence type="ECO:0000313" key="3">
    <source>
        <dbReference type="Proteomes" id="UP000494256"/>
    </source>
</evidence>
<evidence type="ECO:0000256" key="1">
    <source>
        <dbReference type="SAM" id="MobiDB-lite"/>
    </source>
</evidence>
<proteinExistence type="predicted"/>
<protein>
    <submittedName>
        <fullName evidence="2">Uncharacterized protein</fullName>
    </submittedName>
</protein>
<gene>
    <name evidence="2" type="ORF">APLA_LOCUS8623</name>
</gene>
<evidence type="ECO:0000313" key="2">
    <source>
        <dbReference type="EMBL" id="CAB3239328.1"/>
    </source>
</evidence>